<name>A0A1Y9TKP2_ANDDA</name>
<dbReference type="PRINTS" id="PR01686">
    <property type="entry name" value="EP450ICYP2D"/>
</dbReference>
<dbReference type="PANTHER" id="PTHR24300">
    <property type="entry name" value="CYTOCHROME P450 508A4-RELATED"/>
    <property type="match status" value="1"/>
</dbReference>
<dbReference type="Pfam" id="PF00067">
    <property type="entry name" value="p450"/>
    <property type="match status" value="1"/>
</dbReference>
<dbReference type="GO" id="GO:0006805">
    <property type="term" value="P:xenobiotic metabolic process"/>
    <property type="evidence" value="ECO:0007669"/>
    <property type="project" value="TreeGrafter"/>
</dbReference>
<evidence type="ECO:0000256" key="8">
    <source>
        <dbReference type="ARBA" id="ARBA00023033"/>
    </source>
</evidence>
<protein>
    <submittedName>
        <fullName evidence="13">Cytochrome P450 Cyp2d14</fullName>
    </submittedName>
</protein>
<organism evidence="13">
    <name type="scientific">Andrias davidianus</name>
    <name type="common">Chinese giant salamander</name>
    <name type="synonym">Sieboldia davidiana</name>
    <dbReference type="NCBI Taxonomy" id="141262"/>
    <lineage>
        <taxon>Eukaryota</taxon>
        <taxon>Metazoa</taxon>
        <taxon>Chordata</taxon>
        <taxon>Craniata</taxon>
        <taxon>Vertebrata</taxon>
        <taxon>Euteleostomi</taxon>
        <taxon>Amphibia</taxon>
        <taxon>Batrachia</taxon>
        <taxon>Caudata</taxon>
        <taxon>Cryptobranchoidea</taxon>
        <taxon>Cryptobranchidae</taxon>
        <taxon>Andrias</taxon>
    </lineage>
</organism>
<keyword evidence="12" id="KW-1133">Transmembrane helix</keyword>
<keyword evidence="6 11" id="KW-0560">Oxidoreductase</keyword>
<dbReference type="GO" id="GO:0020037">
    <property type="term" value="F:heme binding"/>
    <property type="evidence" value="ECO:0007669"/>
    <property type="project" value="InterPro"/>
</dbReference>
<comment type="similarity">
    <text evidence="3 11">Belongs to the cytochrome P450 family.</text>
</comment>
<dbReference type="GO" id="GO:0005506">
    <property type="term" value="F:iron ion binding"/>
    <property type="evidence" value="ECO:0007669"/>
    <property type="project" value="InterPro"/>
</dbReference>
<dbReference type="InterPro" id="IPR050182">
    <property type="entry name" value="Cytochrome_P450_fam2"/>
</dbReference>
<comment type="cofactor">
    <cofactor evidence="1 10">
        <name>heme</name>
        <dbReference type="ChEBI" id="CHEBI:30413"/>
    </cofactor>
</comment>
<dbReference type="GO" id="GO:0005737">
    <property type="term" value="C:cytoplasm"/>
    <property type="evidence" value="ECO:0007669"/>
    <property type="project" value="TreeGrafter"/>
</dbReference>
<dbReference type="PRINTS" id="PR00385">
    <property type="entry name" value="P450"/>
</dbReference>
<keyword evidence="9 12" id="KW-0472">Membrane</keyword>
<dbReference type="Gene3D" id="1.10.630.10">
    <property type="entry name" value="Cytochrome P450"/>
    <property type="match status" value="1"/>
</dbReference>
<dbReference type="SUPFAM" id="SSF48264">
    <property type="entry name" value="Cytochrome P450"/>
    <property type="match status" value="1"/>
</dbReference>
<accession>A0A1Y9TKP2</accession>
<dbReference type="InterPro" id="IPR036396">
    <property type="entry name" value="Cyt_P450_sf"/>
</dbReference>
<sequence length="507" mass="57944">MGAMPSTWLPLPVPDNSLTLLGLFFTVFVLLLDLVKRRKKWSRYPPGPTSLPFLGNITQVDFHNLPLCFAQLSKKFGNIFSLQFCWTNVVVLNGFQVIKEALVNASDDLADRPPMPRFEFLGMKQNGQGVLNARYGQAWKDMRRFSLSTLRNFGLGRKSLEERVIEEAGFLCEAFQSEEGHPLNPHYLLNNAVSNVICSITFGNRFEYDDEKFQRLLQLFEEGIRAESGVLHQLLDVIPVLVRIPGVAEKLAAPRYSLMNFMREVVEEHKKSWDPAVRRDFIDALLEEIEKNKGDPTSSFNDSNLLFTTFDIFAAGTETSSTTLRWGLLFMALYPAIQSKVHEEIDCLIGRGRRPNMEDMESLDFTKAVIHEIQRRADVLPVLPPHMAYRDTEIQGSFIPKGTTILINLSSVLHDETIWERPDQFYPEHFLDADGKFSSREAFMPFSAGRRVCLGEKLARMELFLFFTSLLQCFTFTIPKDHPRPREDAAALIVKCPYPYQLCAKVR</sequence>
<evidence type="ECO:0000256" key="7">
    <source>
        <dbReference type="ARBA" id="ARBA00023004"/>
    </source>
</evidence>
<dbReference type="AlphaFoldDB" id="A0A1Y9TKP2"/>
<dbReference type="GO" id="GO:0016712">
    <property type="term" value="F:oxidoreductase activity, acting on paired donors, with incorporation or reduction of molecular oxygen, reduced flavin or flavoprotein as one donor, and incorporation of one atom of oxygen"/>
    <property type="evidence" value="ECO:0007669"/>
    <property type="project" value="InterPro"/>
</dbReference>
<dbReference type="PROSITE" id="PS00086">
    <property type="entry name" value="CYTOCHROME_P450"/>
    <property type="match status" value="1"/>
</dbReference>
<evidence type="ECO:0000256" key="11">
    <source>
        <dbReference type="RuleBase" id="RU000461"/>
    </source>
</evidence>
<evidence type="ECO:0000256" key="6">
    <source>
        <dbReference type="ARBA" id="ARBA00023002"/>
    </source>
</evidence>
<evidence type="ECO:0000313" key="13">
    <source>
        <dbReference type="EMBL" id="ARO89860.1"/>
    </source>
</evidence>
<feature type="transmembrane region" description="Helical" evidence="12">
    <location>
        <begin position="17"/>
        <end position="35"/>
    </location>
</feature>
<keyword evidence="8 11" id="KW-0503">Monooxygenase</keyword>
<dbReference type="FunFam" id="1.10.630.10:FF:000004">
    <property type="entry name" value="cytochrome P450 2D15 isoform X1"/>
    <property type="match status" value="1"/>
</dbReference>
<evidence type="ECO:0000256" key="2">
    <source>
        <dbReference type="ARBA" id="ARBA00004370"/>
    </source>
</evidence>
<dbReference type="InterPro" id="IPR008069">
    <property type="entry name" value="Cyt_P450_E_grp-I_CYP2D-like"/>
</dbReference>
<evidence type="ECO:0000256" key="4">
    <source>
        <dbReference type="ARBA" id="ARBA00022617"/>
    </source>
</evidence>
<reference evidence="13" key="1">
    <citation type="submission" date="2016-06" db="EMBL/GenBank/DDBJ databases">
        <authorList>
            <person name="Kjaerup R.B."/>
            <person name="Dalgaard T.S."/>
            <person name="Juul-Madsen H.R."/>
        </authorList>
    </citation>
    <scope>NUCLEOTIDE SEQUENCE</scope>
</reference>
<dbReference type="InterPro" id="IPR001128">
    <property type="entry name" value="Cyt_P450"/>
</dbReference>
<keyword evidence="7 10" id="KW-0408">Iron</keyword>
<feature type="binding site" description="axial binding residue" evidence="10">
    <location>
        <position position="453"/>
    </location>
    <ligand>
        <name>heme</name>
        <dbReference type="ChEBI" id="CHEBI:30413"/>
    </ligand>
    <ligandPart>
        <name>Fe</name>
        <dbReference type="ChEBI" id="CHEBI:18248"/>
    </ligandPart>
</feature>
<keyword evidence="12" id="KW-0812">Transmembrane</keyword>
<evidence type="ECO:0000256" key="12">
    <source>
        <dbReference type="SAM" id="Phobius"/>
    </source>
</evidence>
<dbReference type="EMBL" id="KX364724">
    <property type="protein sequence ID" value="ARO89860.1"/>
    <property type="molecule type" value="mRNA"/>
</dbReference>
<keyword evidence="4 10" id="KW-0349">Heme</keyword>
<dbReference type="InterPro" id="IPR017972">
    <property type="entry name" value="Cyt_P450_CS"/>
</dbReference>
<evidence type="ECO:0000256" key="1">
    <source>
        <dbReference type="ARBA" id="ARBA00001971"/>
    </source>
</evidence>
<evidence type="ECO:0000256" key="3">
    <source>
        <dbReference type="ARBA" id="ARBA00010617"/>
    </source>
</evidence>
<proteinExistence type="evidence at transcript level"/>
<dbReference type="PANTHER" id="PTHR24300:SF1">
    <property type="entry name" value="CYTOCHROME P450 2D6-RELATED"/>
    <property type="match status" value="1"/>
</dbReference>
<dbReference type="InterPro" id="IPR002401">
    <property type="entry name" value="Cyt_P450_E_grp-I"/>
</dbReference>
<dbReference type="PRINTS" id="PR00463">
    <property type="entry name" value="EP450I"/>
</dbReference>
<evidence type="ECO:0000256" key="9">
    <source>
        <dbReference type="ARBA" id="ARBA00023136"/>
    </source>
</evidence>
<evidence type="ECO:0000256" key="10">
    <source>
        <dbReference type="PIRSR" id="PIRSR602401-1"/>
    </source>
</evidence>
<keyword evidence="5 10" id="KW-0479">Metal-binding</keyword>
<comment type="subcellular location">
    <subcellularLocation>
        <location evidence="2">Membrane</location>
    </subcellularLocation>
</comment>
<reference evidence="13" key="2">
    <citation type="journal article" date="2017" name="Theriogenology">
        <title>Identification and expression of cytochrome P450 genes in the Chinese giant salamander Andrias davidianus.</title>
        <authorList>
            <person name="Hu Q."/>
            <person name="Xiao H."/>
            <person name="Tian H."/>
            <person name="Meng Y."/>
        </authorList>
    </citation>
    <scope>NUCLEOTIDE SEQUENCE</scope>
</reference>
<dbReference type="GO" id="GO:0019369">
    <property type="term" value="P:arachidonate metabolic process"/>
    <property type="evidence" value="ECO:0007669"/>
    <property type="project" value="TreeGrafter"/>
</dbReference>
<evidence type="ECO:0000256" key="5">
    <source>
        <dbReference type="ARBA" id="ARBA00022723"/>
    </source>
</evidence>
<dbReference type="GO" id="GO:0016020">
    <property type="term" value="C:membrane"/>
    <property type="evidence" value="ECO:0007669"/>
    <property type="project" value="UniProtKB-SubCell"/>
</dbReference>